<comment type="caution">
    <text evidence="6">The sequence shown here is derived from an EMBL/GenBank/DDBJ whole genome shotgun (WGS) entry which is preliminary data.</text>
</comment>
<proteinExistence type="inferred from homology"/>
<dbReference type="PROSITE" id="PS52035">
    <property type="entry name" value="PEPTIDASE_M14"/>
    <property type="match status" value="2"/>
</dbReference>
<dbReference type="SUPFAM" id="SSF49464">
    <property type="entry name" value="Carboxypeptidase regulatory domain-like"/>
    <property type="match status" value="2"/>
</dbReference>
<dbReference type="GO" id="GO:0016485">
    <property type="term" value="P:protein processing"/>
    <property type="evidence" value="ECO:0007669"/>
    <property type="project" value="TreeGrafter"/>
</dbReference>
<dbReference type="PROSITE" id="PS00132">
    <property type="entry name" value="CARBOXYPEPT_ZN_1"/>
    <property type="match status" value="2"/>
</dbReference>
<evidence type="ECO:0000313" key="7">
    <source>
        <dbReference type="Proteomes" id="UP000318571"/>
    </source>
</evidence>
<dbReference type="SUPFAM" id="SSF52540">
    <property type="entry name" value="P-loop containing nucleoside triphosphate hydrolases"/>
    <property type="match status" value="1"/>
</dbReference>
<dbReference type="InterPro" id="IPR008969">
    <property type="entry name" value="CarboxyPept-like_regulatory"/>
</dbReference>
<feature type="domain" description="Peptidase M14" evidence="5">
    <location>
        <begin position="1612"/>
        <end position="1923"/>
    </location>
</feature>
<dbReference type="GO" id="GO:0004181">
    <property type="term" value="F:metallocarboxypeptidase activity"/>
    <property type="evidence" value="ECO:0007669"/>
    <property type="project" value="InterPro"/>
</dbReference>
<feature type="domain" description="Peptidase M14" evidence="5">
    <location>
        <begin position="740"/>
        <end position="1047"/>
    </location>
</feature>
<evidence type="ECO:0000256" key="4">
    <source>
        <dbReference type="SAM" id="MobiDB-lite"/>
    </source>
</evidence>
<evidence type="ECO:0000256" key="1">
    <source>
        <dbReference type="ARBA" id="ARBA00005988"/>
    </source>
</evidence>
<protein>
    <recommendedName>
        <fullName evidence="5">Peptidase M14 domain-containing protein</fullName>
    </recommendedName>
</protein>
<dbReference type="Gene3D" id="3.40.50.300">
    <property type="entry name" value="P-loop containing nucleotide triphosphate hydrolases"/>
    <property type="match status" value="1"/>
</dbReference>
<dbReference type="EMBL" id="VCGU01000458">
    <property type="protein sequence ID" value="TRY64046.1"/>
    <property type="molecule type" value="Genomic_DNA"/>
</dbReference>
<dbReference type="SMART" id="SM00631">
    <property type="entry name" value="Zn_pept"/>
    <property type="match status" value="2"/>
</dbReference>
<dbReference type="Proteomes" id="UP000318571">
    <property type="component" value="Chromosome 10"/>
</dbReference>
<dbReference type="PRINTS" id="PR00765">
    <property type="entry name" value="CRBOXYPTASEA"/>
</dbReference>
<sequence>ILFVATFDWDSLKYNCELQELIALGLAWNCEGPVLELFIGCSLGLVRDALPKTALLRRVPLKLDGVTWIRSLLLSSEHPRFKIMSIIRKEIAAKCEFTIFDVVLKPKSNRISPELPLNVKFRLDHHNRHLVTSSKEYDSASFSSADGSYSLEWSPPETIGAPVTLYSNNKEDKIQNKMWTIQLIGTFPSNPGDLKEVILGKKELDLGHQYKEDCSRLGMITLLSSDSSDYECQVRLRLSVDILDDVDGDHPPKQRTIRRIPQIIVDDKKHACVLLLGTTGTGKTSTMNIYTGNNLPTGSDAHSVTCETVFCKDLVHSQGVAWIDNPGWSDTEGRSDAAVFKTLLRFLQRTESYNIQAVIWNVLPQPRMDSTLQRQAAFIDMFTVDEAKGKIWTKVIIVAKGGKQPEEDCLGAKMAAKKQFVHAEPTCLSYEFVTPEILKGTSEELRTEQLRMLTNLEIRKELETAIEDLGPDPVQVVFANQRCEDCGQTGDPRLMDDRCHKERVLGHIGQLEQRFPKAVVAASIAGSVLGAIGLGAASTVAPGAEVALAGLPMVLAPGAVCSTHRLLNSESQEEGGLCVKIHDMRWSCCRKGEKSTGCTFKCSCGLIWGNSPPCILIKHPDPNAAKAMSEYEVFKKEHTLVDINMCCHGIFRVMIMKNGVLFSLCLITSARVSEGAIVDCDTESKKQPCLFPYQYEGSLRFECVKLPSRSRKDSFCPTSIDEQGKPSNWEQCGSACPIQAYHTHEQIRSEFKELITDFPDHSEIFSIGASKRGHDLLGIRISHDLKRKPNKFEFRPRVKLIGNMHGNEPLGREILIHMAKYLLLANQFGDPQVKEILTNVDLYILPTMNPDGFIRAKKGRCIGENYWSGRLNEGFEDLNRDFPNWWDWNHYRSNASYDIFDKRQPETKAVMDWTMEGYFTLSLNYHDGAVVVSIPWENYHGNTQRRGPFESPDQDVLFHLATSYSFNHKTMNDTAKACPKWGTFENGVTNSADWYVVNGSMPEFNYLFTGTFEILVEVSCCKYPAPFKLLNEWENNWRAILAFLEQSYGRGIQGVVTDSRGRVIQNARILVHEVRRNPKADQGSDGSDWNRVPVRSDGRGIYTRLISKPGEYQVVAYLEERNTTGSFEVKAMSKPHLIKIAARNSRLERLDFSFMIVSSGILTPEKELEKQAIPDLGQWVNHPNCGRSDTGQDSWFVSIIKSSQRDPSREEKLCSAILVTQSHLLTSDCPTLSSLRPGDDTLWGNFESHGEHIKVSFRPEAIFRTNASVFLLTLERPIPRNSPIVPICMRQQPRTDLEPVRKRTPVCRENGGLLKCQSSADCSFVTIDVGSTGQSLLGIHLPSSVEGCQEVNEGEQSLLRPSERMDELLSQIQPNQACPKASFCNGRIVCSTPSATSGAKRVGKSQAIIFPLTTDLCPVYELCSDQANEFGFQWVQLHMSNVELSKECQSSQMAPFVDPRIGDEIPSQLSSEPLNLSLEQEIEANASVNDPKLDDYDLDDIDESTLAGPGRPAIQIDLVEKTSNENSSLPEFLAESDYDGLEEEEGDPCDLASPRGMKCQFPFMYGGENRHECVRDVSQFQHDRSMCASKVDPDTQEGIEWIECSESCPLEDYHGHDEIEDDLRYLEERYPDHVRVFDIGTSQNGAPLWVINLSANLTNRTQTDTEQFQLRPRVKFIGNMHGNEPVGRELLIHLAKYLLQGHEQNYSEATHILEEINLFLLPTMNPDGFKRGNETSCSGGSYEAGRLNEGGRDLNRNFPTWRDWRKFRSDGQFDVKADREKETALLIDWIMGGYFHLSANFHDGAVLVNYPWDNYHNSRQFYGIFGTPDHEEFVSLAKSYALNHRWMADPKFQCLNWGPFQDGITNGADWYPVEGGMQDFNYMFAGTMEVLVEVSCCKYPGRKELLGHWNDNRRSLLAYTKQALKGIKGFVRDSALDEPIKEAKIAVKSDREANFREFPVRSDQYGAYRRILQKPGQYTAYAFVEIWNPQTRAFEIVAQSEEKTFVFDPSELEAQRIDFVIDLERNSKPKKSRRVSISQEINDEFLDRVDFPNETPDTNAPLDPPNRRRRQPDNLPNIWGAFRRRSTRF</sequence>
<dbReference type="InterPro" id="IPR050753">
    <property type="entry name" value="Peptidase_M14_domain"/>
</dbReference>
<name>A0A553NF27_TIGCA</name>
<dbReference type="InterPro" id="IPR057246">
    <property type="entry name" value="CARBOXYPEPT_ZN_1"/>
</dbReference>
<dbReference type="Pfam" id="PF00246">
    <property type="entry name" value="Peptidase_M14"/>
    <property type="match status" value="2"/>
</dbReference>
<dbReference type="SUPFAM" id="SSF53187">
    <property type="entry name" value="Zn-dependent exopeptidases"/>
    <property type="match status" value="2"/>
</dbReference>
<feature type="non-terminal residue" evidence="6">
    <location>
        <position position="1"/>
    </location>
</feature>
<dbReference type="InterPro" id="IPR000834">
    <property type="entry name" value="Peptidase_M14"/>
</dbReference>
<dbReference type="PANTHER" id="PTHR11532:SF84">
    <property type="entry name" value="CARBOXYPEPTIDASE M"/>
    <property type="match status" value="1"/>
</dbReference>
<feature type="active site" description="Proton donor/acceptor" evidence="3">
    <location>
        <position position="1893"/>
    </location>
</feature>
<dbReference type="STRING" id="6832.A0A553NF27"/>
<dbReference type="InterPro" id="IPR027417">
    <property type="entry name" value="P-loop_NTPase"/>
</dbReference>
<dbReference type="Gene3D" id="3.40.630.10">
    <property type="entry name" value="Zn peptidases"/>
    <property type="match status" value="2"/>
</dbReference>
<organism evidence="6 7">
    <name type="scientific">Tigriopus californicus</name>
    <name type="common">Marine copepod</name>
    <dbReference type="NCBI Taxonomy" id="6832"/>
    <lineage>
        <taxon>Eukaryota</taxon>
        <taxon>Metazoa</taxon>
        <taxon>Ecdysozoa</taxon>
        <taxon>Arthropoda</taxon>
        <taxon>Crustacea</taxon>
        <taxon>Multicrustacea</taxon>
        <taxon>Hexanauplia</taxon>
        <taxon>Copepoda</taxon>
        <taxon>Harpacticoida</taxon>
        <taxon>Harpacticidae</taxon>
        <taxon>Tigriopus</taxon>
    </lineage>
</organism>
<comment type="similarity">
    <text evidence="1 3">Belongs to the peptidase M14 family.</text>
</comment>
<evidence type="ECO:0000256" key="3">
    <source>
        <dbReference type="PROSITE-ProRule" id="PRU01379"/>
    </source>
</evidence>
<accession>A0A553NF27</accession>
<evidence type="ECO:0000313" key="6">
    <source>
        <dbReference type="EMBL" id="TRY64046.1"/>
    </source>
</evidence>
<feature type="region of interest" description="Disordered" evidence="4">
    <location>
        <begin position="2049"/>
        <end position="2077"/>
    </location>
</feature>
<evidence type="ECO:0000256" key="2">
    <source>
        <dbReference type="ARBA" id="ARBA00023180"/>
    </source>
</evidence>
<dbReference type="InterPro" id="IPR036943">
    <property type="entry name" value="FN_type2_sf"/>
</dbReference>
<keyword evidence="7" id="KW-1185">Reference proteome</keyword>
<dbReference type="GO" id="GO:0008270">
    <property type="term" value="F:zinc ion binding"/>
    <property type="evidence" value="ECO:0007669"/>
    <property type="project" value="InterPro"/>
</dbReference>
<keyword evidence="2" id="KW-0325">Glycoprotein</keyword>
<dbReference type="Gene3D" id="2.60.40.1120">
    <property type="entry name" value="Carboxypeptidase-like, regulatory domain"/>
    <property type="match status" value="2"/>
</dbReference>
<evidence type="ECO:0000259" key="5">
    <source>
        <dbReference type="PROSITE" id="PS52035"/>
    </source>
</evidence>
<feature type="active site" description="Proton donor/acceptor" evidence="3">
    <location>
        <position position="1017"/>
    </location>
</feature>
<gene>
    <name evidence="6" type="ORF">TCAL_07710</name>
</gene>
<reference evidence="6 7" key="1">
    <citation type="journal article" date="2018" name="Nat. Ecol. Evol.">
        <title>Genomic signatures of mitonuclear coevolution across populations of Tigriopus californicus.</title>
        <authorList>
            <person name="Barreto F.S."/>
            <person name="Watson E.T."/>
            <person name="Lima T.G."/>
            <person name="Willett C.S."/>
            <person name="Edmands S."/>
            <person name="Li W."/>
            <person name="Burton R.S."/>
        </authorList>
    </citation>
    <scope>NUCLEOTIDE SEQUENCE [LARGE SCALE GENOMIC DNA]</scope>
    <source>
        <strain evidence="6 7">San Diego</strain>
    </source>
</reference>
<dbReference type="Gene3D" id="2.10.10.10">
    <property type="entry name" value="Fibronectin, type II, collagen-binding"/>
    <property type="match status" value="2"/>
</dbReference>
<dbReference type="GO" id="GO:0005615">
    <property type="term" value="C:extracellular space"/>
    <property type="evidence" value="ECO:0007669"/>
    <property type="project" value="TreeGrafter"/>
</dbReference>
<dbReference type="PANTHER" id="PTHR11532">
    <property type="entry name" value="PROTEASE M14 CARBOXYPEPTIDASE"/>
    <property type="match status" value="1"/>
</dbReference>
<dbReference type="GO" id="GO:0006518">
    <property type="term" value="P:peptide metabolic process"/>
    <property type="evidence" value="ECO:0007669"/>
    <property type="project" value="TreeGrafter"/>
</dbReference>